<dbReference type="EC" id="1.-.-.-" evidence="3"/>
<name>A0ABT6N2S1_9SPHN</name>
<dbReference type="SUPFAM" id="SSF51971">
    <property type="entry name" value="Nucleotide-binding domain"/>
    <property type="match status" value="1"/>
</dbReference>
<dbReference type="SUPFAM" id="SSF54373">
    <property type="entry name" value="FAD-linked reductases, C-terminal domain"/>
    <property type="match status" value="1"/>
</dbReference>
<dbReference type="Pfam" id="PF01266">
    <property type="entry name" value="DAO"/>
    <property type="match status" value="1"/>
</dbReference>
<dbReference type="GO" id="GO:0016491">
    <property type="term" value="F:oxidoreductase activity"/>
    <property type="evidence" value="ECO:0007669"/>
    <property type="project" value="UniProtKB-KW"/>
</dbReference>
<evidence type="ECO:0000313" key="3">
    <source>
        <dbReference type="EMBL" id="MDH7639078.1"/>
    </source>
</evidence>
<dbReference type="PANTHER" id="PTHR13847:SF289">
    <property type="entry name" value="GLYCINE OXIDASE"/>
    <property type="match status" value="1"/>
</dbReference>
<dbReference type="InterPro" id="IPR006076">
    <property type="entry name" value="FAD-dep_OxRdtase"/>
</dbReference>
<evidence type="ECO:0000313" key="4">
    <source>
        <dbReference type="Proteomes" id="UP001160625"/>
    </source>
</evidence>
<reference evidence="3" key="1">
    <citation type="submission" date="2023-04" db="EMBL/GenBank/DDBJ databases">
        <title>Sphingomonas sp. MAHUQ-71 isolated from rice field.</title>
        <authorList>
            <person name="Huq M.A."/>
        </authorList>
    </citation>
    <scope>NUCLEOTIDE SEQUENCE</scope>
    <source>
        <strain evidence="3">MAHUQ-71</strain>
    </source>
</reference>
<dbReference type="Gene3D" id="3.30.9.10">
    <property type="entry name" value="D-Amino Acid Oxidase, subunit A, domain 2"/>
    <property type="match status" value="1"/>
</dbReference>
<keyword evidence="1 3" id="KW-0560">Oxidoreductase</keyword>
<accession>A0ABT6N2S1</accession>
<evidence type="ECO:0000256" key="1">
    <source>
        <dbReference type="ARBA" id="ARBA00023002"/>
    </source>
</evidence>
<proteinExistence type="predicted"/>
<organism evidence="3 4">
    <name type="scientific">Sphingomonas oryzagri</name>
    <dbReference type="NCBI Taxonomy" id="3042314"/>
    <lineage>
        <taxon>Bacteria</taxon>
        <taxon>Pseudomonadati</taxon>
        <taxon>Pseudomonadota</taxon>
        <taxon>Alphaproteobacteria</taxon>
        <taxon>Sphingomonadales</taxon>
        <taxon>Sphingomonadaceae</taxon>
        <taxon>Sphingomonas</taxon>
    </lineage>
</organism>
<dbReference type="InterPro" id="IPR036188">
    <property type="entry name" value="FAD/NAD-bd_sf"/>
</dbReference>
<feature type="domain" description="FAD dependent oxidoreductase" evidence="2">
    <location>
        <begin position="5"/>
        <end position="392"/>
    </location>
</feature>
<dbReference type="EMBL" id="JARYGZ010000001">
    <property type="protein sequence ID" value="MDH7639078.1"/>
    <property type="molecule type" value="Genomic_DNA"/>
</dbReference>
<evidence type="ECO:0000259" key="2">
    <source>
        <dbReference type="Pfam" id="PF01266"/>
    </source>
</evidence>
<dbReference type="Gene3D" id="3.50.50.60">
    <property type="entry name" value="FAD/NAD(P)-binding domain"/>
    <property type="match status" value="2"/>
</dbReference>
<gene>
    <name evidence="3" type="ORF">QGN17_10085</name>
</gene>
<dbReference type="PANTHER" id="PTHR13847">
    <property type="entry name" value="SARCOSINE DEHYDROGENASE-RELATED"/>
    <property type="match status" value="1"/>
</dbReference>
<protein>
    <submittedName>
        <fullName evidence="3">FAD-dependent oxidoreductase</fullName>
        <ecNumber evidence="3">1.-.-.-</ecNumber>
    </submittedName>
</protein>
<sequence>MTKRATIIGGGIIGLASALALARRGIDVTLVGDDSSRQAASWGNAGHIAIEQVEPLASRAAIRSVPGRLFSRGGALAFPPAQWRYWLPFGLRLLRASSPDRFAAGKAALSGLIGEAMPAWRRLAAILPGDSLLREDGHFVTWSTAAAASAGRAAWAKADTGTARFRDATAQEMQALASIGIRPAGAIRFTDTGQIADLAMLADAMEATLRDAGGRTMAGRAQLVARGGEAGLLIDGAPVPDPGLIVLTAGVRSGAMLRPLGHHAPIVAERGYHIRAADADWPVAMPPVVFEDRSMIVTRYAGCVQAASFVEPGDADAPPDPAKWDRLEAHVAALGLPMRPPFTRWMGSRPTLPDYLPAIGKSRRSGNLLYAFGHQHLGLTLSAVTGEIVAALATNERPAVDIAAFDIGRFE</sequence>
<dbReference type="RefSeq" id="WP_281044344.1">
    <property type="nucleotide sequence ID" value="NZ_JARYGZ010000001.1"/>
</dbReference>
<comment type="caution">
    <text evidence="3">The sequence shown here is derived from an EMBL/GenBank/DDBJ whole genome shotgun (WGS) entry which is preliminary data.</text>
</comment>
<dbReference type="Proteomes" id="UP001160625">
    <property type="component" value="Unassembled WGS sequence"/>
</dbReference>
<keyword evidence="4" id="KW-1185">Reference proteome</keyword>